<evidence type="ECO:0000259" key="7">
    <source>
        <dbReference type="PROSITE" id="PS50922"/>
    </source>
</evidence>
<gene>
    <name evidence="8" type="ORF">NTJ_08392</name>
</gene>
<dbReference type="SMART" id="SM00724">
    <property type="entry name" value="TLC"/>
    <property type="match status" value="1"/>
</dbReference>
<feature type="transmembrane region" description="Helical" evidence="6">
    <location>
        <begin position="20"/>
        <end position="38"/>
    </location>
</feature>
<feature type="transmembrane region" description="Helical" evidence="6">
    <location>
        <begin position="147"/>
        <end position="164"/>
    </location>
</feature>
<evidence type="ECO:0000313" key="9">
    <source>
        <dbReference type="Proteomes" id="UP001307889"/>
    </source>
</evidence>
<evidence type="ECO:0000256" key="5">
    <source>
        <dbReference type="PROSITE-ProRule" id="PRU00205"/>
    </source>
</evidence>
<evidence type="ECO:0000256" key="1">
    <source>
        <dbReference type="ARBA" id="ARBA00004141"/>
    </source>
</evidence>
<feature type="transmembrane region" description="Helical" evidence="6">
    <location>
        <begin position="59"/>
        <end position="81"/>
    </location>
</feature>
<dbReference type="EMBL" id="AP028914">
    <property type="protein sequence ID" value="BES95582.1"/>
    <property type="molecule type" value="Genomic_DNA"/>
</dbReference>
<dbReference type="Pfam" id="PF03798">
    <property type="entry name" value="TRAM_LAG1_CLN8"/>
    <property type="match status" value="1"/>
</dbReference>
<evidence type="ECO:0000256" key="2">
    <source>
        <dbReference type="ARBA" id="ARBA00022692"/>
    </source>
</evidence>
<dbReference type="PANTHER" id="PTHR13439">
    <property type="entry name" value="CT120 PROTEIN"/>
    <property type="match status" value="1"/>
</dbReference>
<feature type="transmembrane region" description="Helical" evidence="6">
    <location>
        <begin position="123"/>
        <end position="141"/>
    </location>
</feature>
<dbReference type="Proteomes" id="UP001307889">
    <property type="component" value="Chromosome 6"/>
</dbReference>
<reference evidence="8 9" key="1">
    <citation type="submission" date="2023-09" db="EMBL/GenBank/DDBJ databases">
        <title>Nesidiocoris tenuis whole genome shotgun sequence.</title>
        <authorList>
            <person name="Shibata T."/>
            <person name="Shimoda M."/>
            <person name="Kobayashi T."/>
            <person name="Uehara T."/>
        </authorList>
    </citation>
    <scope>NUCLEOTIDE SEQUENCE [LARGE SCALE GENOMIC DNA]</scope>
    <source>
        <strain evidence="8 9">Japan</strain>
    </source>
</reference>
<comment type="subcellular location">
    <subcellularLocation>
        <location evidence="1">Membrane</location>
        <topology evidence="1">Multi-pass membrane protein</topology>
    </subcellularLocation>
</comment>
<evidence type="ECO:0000256" key="4">
    <source>
        <dbReference type="ARBA" id="ARBA00023136"/>
    </source>
</evidence>
<dbReference type="InterPro" id="IPR050846">
    <property type="entry name" value="TLCD"/>
</dbReference>
<accession>A0ABN7AW28</accession>
<keyword evidence="2 5" id="KW-0812">Transmembrane</keyword>
<dbReference type="PANTHER" id="PTHR13439:SF4">
    <property type="entry name" value="TLC DOMAIN-CONTAINING PROTEIN"/>
    <property type="match status" value="1"/>
</dbReference>
<name>A0ABN7AW28_9HEMI</name>
<feature type="transmembrane region" description="Helical" evidence="6">
    <location>
        <begin position="215"/>
        <end position="236"/>
    </location>
</feature>
<evidence type="ECO:0000313" key="8">
    <source>
        <dbReference type="EMBL" id="BES95582.1"/>
    </source>
</evidence>
<feature type="domain" description="TLC" evidence="7">
    <location>
        <begin position="51"/>
        <end position="245"/>
    </location>
</feature>
<dbReference type="PROSITE" id="PS50922">
    <property type="entry name" value="TLC"/>
    <property type="match status" value="1"/>
</dbReference>
<organism evidence="8 9">
    <name type="scientific">Nesidiocoris tenuis</name>
    <dbReference type="NCBI Taxonomy" id="355587"/>
    <lineage>
        <taxon>Eukaryota</taxon>
        <taxon>Metazoa</taxon>
        <taxon>Ecdysozoa</taxon>
        <taxon>Arthropoda</taxon>
        <taxon>Hexapoda</taxon>
        <taxon>Insecta</taxon>
        <taxon>Pterygota</taxon>
        <taxon>Neoptera</taxon>
        <taxon>Paraneoptera</taxon>
        <taxon>Hemiptera</taxon>
        <taxon>Heteroptera</taxon>
        <taxon>Panheteroptera</taxon>
        <taxon>Cimicomorpha</taxon>
        <taxon>Miridae</taxon>
        <taxon>Dicyphina</taxon>
        <taxon>Nesidiocoris</taxon>
    </lineage>
</organism>
<keyword evidence="9" id="KW-1185">Reference proteome</keyword>
<dbReference type="InterPro" id="IPR006634">
    <property type="entry name" value="TLC-dom"/>
</dbReference>
<evidence type="ECO:0000256" key="3">
    <source>
        <dbReference type="ARBA" id="ARBA00022989"/>
    </source>
</evidence>
<proteinExistence type="predicted"/>
<keyword evidence="4 5" id="KW-0472">Membrane</keyword>
<sequence length="264" mass="31077">MDMTIDDDGAPYFDKYSYGYLTIVSSSLLFYANNYWLMKFYTPEIVKNNAKREWKWRNIANSLIHSFITGLGACLCFWWTPEMREDLVNPINLVSHNLVSFSIGYFIYDLIDMAVNDRKSKTYELLLHHFMVILCFMTAMSGRTYQGYTLMALLVEVNSIFLHIRQIMILTDIPKTSIRYRINNSLNMGTFVVFRILTLGWMSRWLIHHRYDTPAFIFYLCATSLTVIMVMNTTLLNRLLNSDYWQIPKPPATPTQKEKRLKSQ</sequence>
<feature type="transmembrane region" description="Helical" evidence="6">
    <location>
        <begin position="93"/>
        <end position="111"/>
    </location>
</feature>
<protein>
    <submittedName>
        <fullName evidence="8">TLC</fullName>
    </submittedName>
</protein>
<evidence type="ECO:0000256" key="6">
    <source>
        <dbReference type="SAM" id="Phobius"/>
    </source>
</evidence>
<keyword evidence="3 6" id="KW-1133">Transmembrane helix</keyword>
<feature type="transmembrane region" description="Helical" evidence="6">
    <location>
        <begin position="185"/>
        <end position="203"/>
    </location>
</feature>